<accession>A0A327YSN5</accession>
<keyword evidence="3" id="KW-1185">Reference proteome</keyword>
<gene>
    <name evidence="2" type="ORF">B0I03_10377</name>
</gene>
<dbReference type="AlphaFoldDB" id="A0A327YSN5"/>
<feature type="transmembrane region" description="Helical" evidence="1">
    <location>
        <begin position="46"/>
        <end position="66"/>
    </location>
</feature>
<name>A0A327YSN5_9FLAO</name>
<comment type="caution">
    <text evidence="2">The sequence shown here is derived from an EMBL/GenBank/DDBJ whole genome shotgun (WGS) entry which is preliminary data.</text>
</comment>
<evidence type="ECO:0000313" key="3">
    <source>
        <dbReference type="Proteomes" id="UP000249620"/>
    </source>
</evidence>
<evidence type="ECO:0000313" key="2">
    <source>
        <dbReference type="EMBL" id="RAK23612.1"/>
    </source>
</evidence>
<protein>
    <submittedName>
        <fullName evidence="2">Uncharacterized protein</fullName>
    </submittedName>
</protein>
<dbReference type="Proteomes" id="UP000249620">
    <property type="component" value="Unassembled WGS sequence"/>
</dbReference>
<evidence type="ECO:0000256" key="1">
    <source>
        <dbReference type="SAM" id="Phobius"/>
    </source>
</evidence>
<sequence length="67" mass="7946">MSFFEDIIINLGQEGMYFFFKRLGMLAKWICYSGKKPFTEIKNENWNTRLGFVLFLIIVGIIIYIVN</sequence>
<organism evidence="2 3">
    <name type="scientific">Flavobacterium aquaticum</name>
    <dbReference type="NCBI Taxonomy" id="1236486"/>
    <lineage>
        <taxon>Bacteria</taxon>
        <taxon>Pseudomonadati</taxon>
        <taxon>Bacteroidota</taxon>
        <taxon>Flavobacteriia</taxon>
        <taxon>Flavobacteriales</taxon>
        <taxon>Flavobacteriaceae</taxon>
        <taxon>Flavobacterium</taxon>
    </lineage>
</organism>
<proteinExistence type="predicted"/>
<keyword evidence="1" id="KW-0472">Membrane</keyword>
<keyword evidence="1" id="KW-0812">Transmembrane</keyword>
<dbReference type="EMBL" id="QLMI01000003">
    <property type="protein sequence ID" value="RAK23612.1"/>
    <property type="molecule type" value="Genomic_DNA"/>
</dbReference>
<keyword evidence="1" id="KW-1133">Transmembrane helix</keyword>
<reference evidence="2 3" key="1">
    <citation type="submission" date="2018-06" db="EMBL/GenBank/DDBJ databases">
        <title>Genomic Encyclopedia of Type Strains, Phase III (KMG-III): the genomes of soil and plant-associated and newly described type strains.</title>
        <authorList>
            <person name="Whitman W."/>
        </authorList>
    </citation>
    <scope>NUCLEOTIDE SEQUENCE [LARGE SCALE GENOMIC DNA]</scope>
    <source>
        <strain evidence="2 3">CGMCC 1.12398</strain>
    </source>
</reference>